<evidence type="ECO:0000313" key="1">
    <source>
        <dbReference type="EMBL" id="KAG0425002.1"/>
    </source>
</evidence>
<evidence type="ECO:0000313" key="2">
    <source>
        <dbReference type="Proteomes" id="UP000805193"/>
    </source>
</evidence>
<organism evidence="1 2">
    <name type="scientific">Ixodes persulcatus</name>
    <name type="common">Taiga tick</name>
    <dbReference type="NCBI Taxonomy" id="34615"/>
    <lineage>
        <taxon>Eukaryota</taxon>
        <taxon>Metazoa</taxon>
        <taxon>Ecdysozoa</taxon>
        <taxon>Arthropoda</taxon>
        <taxon>Chelicerata</taxon>
        <taxon>Arachnida</taxon>
        <taxon>Acari</taxon>
        <taxon>Parasitiformes</taxon>
        <taxon>Ixodida</taxon>
        <taxon>Ixodoidea</taxon>
        <taxon>Ixodidae</taxon>
        <taxon>Ixodinae</taxon>
        <taxon>Ixodes</taxon>
    </lineage>
</organism>
<name>A0AC60PV36_IXOPE</name>
<protein>
    <submittedName>
        <fullName evidence="1">Uncharacterized protein</fullName>
    </submittedName>
</protein>
<gene>
    <name evidence="1" type="ORF">HPB47_027810</name>
</gene>
<dbReference type="EMBL" id="JABSTQ010009908">
    <property type="protein sequence ID" value="KAG0425002.1"/>
    <property type="molecule type" value="Genomic_DNA"/>
</dbReference>
<comment type="caution">
    <text evidence="1">The sequence shown here is derived from an EMBL/GenBank/DDBJ whole genome shotgun (WGS) entry which is preliminary data.</text>
</comment>
<dbReference type="Proteomes" id="UP000805193">
    <property type="component" value="Unassembled WGS sequence"/>
</dbReference>
<keyword evidence="2" id="KW-1185">Reference proteome</keyword>
<proteinExistence type="predicted"/>
<sequence length="402" mass="43931">MTLPPASQLAPVQQHALPAQADGQPLAKKRTRKVGRAYSLEEEDSLRRVVEESTRQMASQAESQESRDPFRIYGIHVGNEIRNLPASLWNEAKFQVNSLLYQLHCKEEEFSLRAGRGRDKPNAWLAFPVCRDGRNRLGLRPPVALPSLPSHLDGYVDAVSRHGGGNRPRSFQQRLKMGAGDQSPQPQRSTNQPATPPAKLAPPAQPPASAPARALSQAKKTLRHSPLPKLPKTDFKIVFRPGGGLNLCDVNGGMLLPLSCMAAELHYQEARNQDKLRINPYNNSYTISTPSEDRTKRWANRSRSAACNPTPPPPLEPSSPEASELPESEGSPDSNVGQEALELDLLLLADVAWDVQPLPLTAEMETQTDTANSKGPLQLMLSATDGACGSTQVTHIPQADKM</sequence>
<accession>A0AC60PV36</accession>
<reference evidence="1 2" key="1">
    <citation type="journal article" date="2020" name="Cell">
        <title>Large-Scale Comparative Analyses of Tick Genomes Elucidate Their Genetic Diversity and Vector Capacities.</title>
        <authorList>
            <consortium name="Tick Genome and Microbiome Consortium (TIGMIC)"/>
            <person name="Jia N."/>
            <person name="Wang J."/>
            <person name="Shi W."/>
            <person name="Du L."/>
            <person name="Sun Y."/>
            <person name="Zhan W."/>
            <person name="Jiang J.F."/>
            <person name="Wang Q."/>
            <person name="Zhang B."/>
            <person name="Ji P."/>
            <person name="Bell-Sakyi L."/>
            <person name="Cui X.M."/>
            <person name="Yuan T.T."/>
            <person name="Jiang B.G."/>
            <person name="Yang W.F."/>
            <person name="Lam T.T."/>
            <person name="Chang Q.C."/>
            <person name="Ding S.J."/>
            <person name="Wang X.J."/>
            <person name="Zhu J.G."/>
            <person name="Ruan X.D."/>
            <person name="Zhao L."/>
            <person name="Wei J.T."/>
            <person name="Ye R.Z."/>
            <person name="Que T.C."/>
            <person name="Du C.H."/>
            <person name="Zhou Y.H."/>
            <person name="Cheng J.X."/>
            <person name="Dai P.F."/>
            <person name="Guo W.B."/>
            <person name="Han X.H."/>
            <person name="Huang E.J."/>
            <person name="Li L.F."/>
            <person name="Wei W."/>
            <person name="Gao Y.C."/>
            <person name="Liu J.Z."/>
            <person name="Shao H.Z."/>
            <person name="Wang X."/>
            <person name="Wang C.C."/>
            <person name="Yang T.C."/>
            <person name="Huo Q.B."/>
            <person name="Li W."/>
            <person name="Chen H.Y."/>
            <person name="Chen S.E."/>
            <person name="Zhou L.G."/>
            <person name="Ni X.B."/>
            <person name="Tian J.H."/>
            <person name="Sheng Y."/>
            <person name="Liu T."/>
            <person name="Pan Y.S."/>
            <person name="Xia L.Y."/>
            <person name="Li J."/>
            <person name="Zhao F."/>
            <person name="Cao W.C."/>
        </authorList>
    </citation>
    <scope>NUCLEOTIDE SEQUENCE [LARGE SCALE GENOMIC DNA]</scope>
    <source>
        <strain evidence="1">Iper-2018</strain>
    </source>
</reference>